<evidence type="ECO:0000313" key="9">
    <source>
        <dbReference type="EMBL" id="KAL2913187.1"/>
    </source>
</evidence>
<keyword evidence="3 8" id="KW-0812">Transmembrane</keyword>
<reference evidence="9 10" key="1">
    <citation type="submission" date="2023-09" db="EMBL/GenBank/DDBJ databases">
        <title>Pangenome analysis of Batrachochytrium dendrobatidis and related Chytrids.</title>
        <authorList>
            <person name="Yacoub M.N."/>
            <person name="Stajich J.E."/>
            <person name="James T.Y."/>
        </authorList>
    </citation>
    <scope>NUCLEOTIDE SEQUENCE [LARGE SCALE GENOMIC DNA]</scope>
    <source>
        <strain evidence="9 10">JEL0888</strain>
    </source>
</reference>
<dbReference type="EMBL" id="JADGIZ020000050">
    <property type="protein sequence ID" value="KAL2913187.1"/>
    <property type="molecule type" value="Genomic_DNA"/>
</dbReference>
<evidence type="ECO:0000256" key="2">
    <source>
        <dbReference type="ARBA" id="ARBA00007475"/>
    </source>
</evidence>
<feature type="compositionally biased region" description="Pro residues" evidence="7">
    <location>
        <begin position="12"/>
        <end position="28"/>
    </location>
</feature>
<evidence type="ECO:0000256" key="7">
    <source>
        <dbReference type="SAM" id="MobiDB-lite"/>
    </source>
</evidence>
<protein>
    <submittedName>
        <fullName evidence="9">Uncharacterized protein</fullName>
    </submittedName>
</protein>
<keyword evidence="4" id="KW-0256">Endoplasmic reticulum</keyword>
<gene>
    <name evidence="9" type="ORF">HK105_207306</name>
</gene>
<organism evidence="9 10">
    <name type="scientific">Polyrhizophydium stewartii</name>
    <dbReference type="NCBI Taxonomy" id="2732419"/>
    <lineage>
        <taxon>Eukaryota</taxon>
        <taxon>Fungi</taxon>
        <taxon>Fungi incertae sedis</taxon>
        <taxon>Chytridiomycota</taxon>
        <taxon>Chytridiomycota incertae sedis</taxon>
        <taxon>Chytridiomycetes</taxon>
        <taxon>Rhizophydiales</taxon>
        <taxon>Rhizophydiales incertae sedis</taxon>
        <taxon>Polyrhizophydium</taxon>
    </lineage>
</organism>
<dbReference type="PANTHER" id="PTHR15301">
    <property type="entry name" value="INSULIN-INDUCED GENE 1"/>
    <property type="match status" value="1"/>
</dbReference>
<comment type="caution">
    <text evidence="9">The sequence shown here is derived from an EMBL/GenBank/DDBJ whole genome shotgun (WGS) entry which is preliminary data.</text>
</comment>
<feature type="transmembrane region" description="Helical" evidence="8">
    <location>
        <begin position="95"/>
        <end position="115"/>
    </location>
</feature>
<name>A0ABR4N104_9FUNG</name>
<feature type="region of interest" description="Disordered" evidence="7">
    <location>
        <begin position="1"/>
        <end position="71"/>
    </location>
</feature>
<dbReference type="PANTHER" id="PTHR15301:SF3">
    <property type="entry name" value="PROTEIN NSG1-RELATED"/>
    <property type="match status" value="1"/>
</dbReference>
<dbReference type="Pfam" id="PF07281">
    <property type="entry name" value="INSIG"/>
    <property type="match status" value="1"/>
</dbReference>
<evidence type="ECO:0000256" key="4">
    <source>
        <dbReference type="ARBA" id="ARBA00022824"/>
    </source>
</evidence>
<accession>A0ABR4N104</accession>
<feature type="compositionally biased region" description="Low complexity" evidence="7">
    <location>
        <begin position="1"/>
        <end position="11"/>
    </location>
</feature>
<evidence type="ECO:0000256" key="6">
    <source>
        <dbReference type="ARBA" id="ARBA00023136"/>
    </source>
</evidence>
<evidence type="ECO:0000256" key="3">
    <source>
        <dbReference type="ARBA" id="ARBA00022692"/>
    </source>
</evidence>
<comment type="subcellular location">
    <subcellularLocation>
        <location evidence="1">Endoplasmic reticulum membrane</location>
        <topology evidence="1">Multi-pass membrane protein</topology>
    </subcellularLocation>
</comment>
<feature type="transmembrane region" description="Helical" evidence="8">
    <location>
        <begin position="162"/>
        <end position="180"/>
    </location>
</feature>
<evidence type="ECO:0000256" key="5">
    <source>
        <dbReference type="ARBA" id="ARBA00022989"/>
    </source>
</evidence>
<keyword evidence="5 8" id="KW-1133">Transmembrane helix</keyword>
<feature type="transmembrane region" description="Helical" evidence="8">
    <location>
        <begin position="135"/>
        <end position="155"/>
    </location>
</feature>
<keyword evidence="10" id="KW-1185">Reference proteome</keyword>
<feature type="transmembrane region" description="Helical" evidence="8">
    <location>
        <begin position="192"/>
        <end position="213"/>
    </location>
</feature>
<evidence type="ECO:0000256" key="8">
    <source>
        <dbReference type="SAM" id="Phobius"/>
    </source>
</evidence>
<dbReference type="InterPro" id="IPR025929">
    <property type="entry name" value="INSIG_fam"/>
</dbReference>
<dbReference type="Proteomes" id="UP001527925">
    <property type="component" value="Unassembled WGS sequence"/>
</dbReference>
<keyword evidence="6 8" id="KW-0472">Membrane</keyword>
<evidence type="ECO:0000256" key="1">
    <source>
        <dbReference type="ARBA" id="ARBA00004477"/>
    </source>
</evidence>
<sequence length="219" mass="22663">MPAAPPAGSAPAPGPAPPAARQAPPPTTPVAAGIEAAPEAPGAAAQWQHSSGSQGLDPDDPDNPDVPDAPSPAPWAALLGASWRRLAPALSASPSWVPLSSGLAACLVGTLYPLLDELLLSARQAAAVRRDWSSAISWQTSVSLALIAVGIWFVFDRSRHGFILCLLAATSATFVVHMLVHRGVYSYPQADLFGVRSWFPCIIFSACVCVGSVGRKLAD</sequence>
<evidence type="ECO:0000313" key="10">
    <source>
        <dbReference type="Proteomes" id="UP001527925"/>
    </source>
</evidence>
<comment type="similarity">
    <text evidence="2">Belongs to the INSIG family.</text>
</comment>
<proteinExistence type="inferred from homology"/>
<feature type="compositionally biased region" description="Low complexity" evidence="7">
    <location>
        <begin position="29"/>
        <end position="45"/>
    </location>
</feature>